<feature type="compositionally biased region" description="Low complexity" evidence="1">
    <location>
        <begin position="28"/>
        <end position="57"/>
    </location>
</feature>
<dbReference type="EMBL" id="RWGY01000009">
    <property type="protein sequence ID" value="TVU36650.1"/>
    <property type="molecule type" value="Genomic_DNA"/>
</dbReference>
<dbReference type="Gramene" id="TVU36650">
    <property type="protein sequence ID" value="TVU36650"/>
    <property type="gene ID" value="EJB05_18592"/>
</dbReference>
<dbReference type="Proteomes" id="UP000324897">
    <property type="component" value="Unassembled WGS sequence"/>
</dbReference>
<protein>
    <submittedName>
        <fullName evidence="2">Uncharacterized protein</fullName>
    </submittedName>
</protein>
<organism evidence="2 3">
    <name type="scientific">Eragrostis curvula</name>
    <name type="common">weeping love grass</name>
    <dbReference type="NCBI Taxonomy" id="38414"/>
    <lineage>
        <taxon>Eukaryota</taxon>
        <taxon>Viridiplantae</taxon>
        <taxon>Streptophyta</taxon>
        <taxon>Embryophyta</taxon>
        <taxon>Tracheophyta</taxon>
        <taxon>Spermatophyta</taxon>
        <taxon>Magnoliopsida</taxon>
        <taxon>Liliopsida</taxon>
        <taxon>Poales</taxon>
        <taxon>Poaceae</taxon>
        <taxon>PACMAD clade</taxon>
        <taxon>Chloridoideae</taxon>
        <taxon>Eragrostideae</taxon>
        <taxon>Eragrostidinae</taxon>
        <taxon>Eragrostis</taxon>
    </lineage>
</organism>
<gene>
    <name evidence="2" type="ORF">EJB05_18592</name>
</gene>
<name>A0A5J9VNL9_9POAL</name>
<reference evidence="2 3" key="1">
    <citation type="journal article" date="2019" name="Sci. Rep.">
        <title>A high-quality genome of Eragrostis curvula grass provides insights into Poaceae evolution and supports new strategies to enhance forage quality.</title>
        <authorList>
            <person name="Carballo J."/>
            <person name="Santos B.A.C.M."/>
            <person name="Zappacosta D."/>
            <person name="Garbus I."/>
            <person name="Selva J.P."/>
            <person name="Gallo C.A."/>
            <person name="Diaz A."/>
            <person name="Albertini E."/>
            <person name="Caccamo M."/>
            <person name="Echenique V."/>
        </authorList>
    </citation>
    <scope>NUCLEOTIDE SEQUENCE [LARGE SCALE GENOMIC DNA]</scope>
    <source>
        <strain evidence="3">cv. Victoria</strain>
        <tissue evidence="2">Leaf</tissue>
    </source>
</reference>
<evidence type="ECO:0000313" key="3">
    <source>
        <dbReference type="Proteomes" id="UP000324897"/>
    </source>
</evidence>
<proteinExistence type="predicted"/>
<accession>A0A5J9VNL9</accession>
<evidence type="ECO:0000256" key="1">
    <source>
        <dbReference type="SAM" id="MobiDB-lite"/>
    </source>
</evidence>
<evidence type="ECO:0000313" key="2">
    <source>
        <dbReference type="EMBL" id="TVU36650.1"/>
    </source>
</evidence>
<keyword evidence="3" id="KW-1185">Reference proteome</keyword>
<dbReference type="AlphaFoldDB" id="A0A5J9VNL9"/>
<sequence length="105" mass="11186">MAASLVHAVAAPLPSAGRPARAFHPLASAPALASRAPRPRPVAASSFRSRPSRRLVPGVSSEGARPVGVASSPPSRGRRGVQGWKMARTTSMWRFSLRRLRKLGR</sequence>
<feature type="region of interest" description="Disordered" evidence="1">
    <location>
        <begin position="28"/>
        <end position="85"/>
    </location>
</feature>
<comment type="caution">
    <text evidence="2">The sequence shown here is derived from an EMBL/GenBank/DDBJ whole genome shotgun (WGS) entry which is preliminary data.</text>
</comment>